<evidence type="ECO:0000256" key="1">
    <source>
        <dbReference type="SAM" id="SignalP"/>
    </source>
</evidence>
<dbReference type="EMBL" id="JMSE01001389">
    <property type="protein sequence ID" value="KDN61744.1"/>
    <property type="molecule type" value="Genomic_DNA"/>
</dbReference>
<reference evidence="3" key="1">
    <citation type="journal article" date="2014" name="Genome Announc.">
        <title>Draft genome sequence of Colletotrichum sublineola, a destructive pathogen of cultivated sorghum.</title>
        <authorList>
            <person name="Baroncelli R."/>
            <person name="Sanz-Martin J.M."/>
            <person name="Rech G.E."/>
            <person name="Sukno S.A."/>
            <person name="Thon M.R."/>
        </authorList>
    </citation>
    <scope>NUCLEOTIDE SEQUENCE [LARGE SCALE GENOMIC DNA]</scope>
    <source>
        <strain evidence="3">TX430BB</strain>
    </source>
</reference>
<dbReference type="Pfam" id="PF19535">
    <property type="entry name" value="DUF6060"/>
    <property type="match status" value="1"/>
</dbReference>
<evidence type="ECO:0000313" key="2">
    <source>
        <dbReference type="EMBL" id="KDN61744.1"/>
    </source>
</evidence>
<feature type="chain" id="PRO_5001634402" evidence="1">
    <location>
        <begin position="18"/>
        <end position="327"/>
    </location>
</feature>
<organism evidence="2 3">
    <name type="scientific">Colletotrichum sublineola</name>
    <name type="common">Sorghum anthracnose fungus</name>
    <dbReference type="NCBI Taxonomy" id="1173701"/>
    <lineage>
        <taxon>Eukaryota</taxon>
        <taxon>Fungi</taxon>
        <taxon>Dikarya</taxon>
        <taxon>Ascomycota</taxon>
        <taxon>Pezizomycotina</taxon>
        <taxon>Sordariomycetes</taxon>
        <taxon>Hypocreomycetidae</taxon>
        <taxon>Glomerellales</taxon>
        <taxon>Glomerellaceae</taxon>
        <taxon>Colletotrichum</taxon>
        <taxon>Colletotrichum graminicola species complex</taxon>
    </lineage>
</organism>
<accession>A0A066X252</accession>
<proteinExistence type="predicted"/>
<name>A0A066X252_COLSU</name>
<dbReference type="InterPro" id="IPR045702">
    <property type="entry name" value="DUF6060"/>
</dbReference>
<evidence type="ECO:0000313" key="3">
    <source>
        <dbReference type="Proteomes" id="UP000027238"/>
    </source>
</evidence>
<keyword evidence="1" id="KW-0732">Signal</keyword>
<dbReference type="OMA" id="HTENAEC"/>
<dbReference type="OrthoDB" id="3634414at2759"/>
<protein>
    <submittedName>
        <fullName evidence="2">Uncharacterized protein</fullName>
    </submittedName>
</protein>
<dbReference type="AlphaFoldDB" id="A0A066X252"/>
<gene>
    <name evidence="2" type="ORF">CSUB01_12048</name>
</gene>
<dbReference type="eggNOG" id="ENOG502RAE3">
    <property type="taxonomic scope" value="Eukaryota"/>
</dbReference>
<dbReference type="Proteomes" id="UP000027238">
    <property type="component" value="Unassembled WGS sequence"/>
</dbReference>
<feature type="signal peptide" evidence="1">
    <location>
        <begin position="1"/>
        <end position="17"/>
    </location>
</feature>
<comment type="caution">
    <text evidence="2">The sequence shown here is derived from an EMBL/GenBank/DDBJ whole genome shotgun (WGS) entry which is preliminary data.</text>
</comment>
<sequence>MKQSFILPATFAALATAQDVSWCKSEGCNDCPSSIASSGPGYPECVIYDTNTVFGGQGFKEGTGKVKYLVWGDFIDPCGGQPGSYMVRSPASLTTTGCGDLIYHTENAECSTQLRMEDTFMVQFCCGSGDCEAAGVPWGRRDTEGRSIGSGLQGGYLKFANGTVIEPLAVGSPPKDNTLKATESRNQARCSGFKSESYQANGEPYLTTFDTQIVSGSVPAEETDRTITITYDQSVSRTTSFSASLGDPFGVVSVSVGFEFSNSESKGFQTELTVYAGETGRIGFTPVYRCTKGTLETCSGDRTSEEHTCTPWILNGIVQGDYRVVQT</sequence>
<dbReference type="HOGENOM" id="CLU_074414_0_0_1"/>
<keyword evidence="3" id="KW-1185">Reference proteome</keyword>